<accession>A0A8E0RL67</accession>
<evidence type="ECO:0000313" key="3">
    <source>
        <dbReference type="Proteomes" id="UP000728185"/>
    </source>
</evidence>
<comment type="caution">
    <text evidence="2">The sequence shown here is derived from an EMBL/GenBank/DDBJ whole genome shotgun (WGS) entry which is preliminary data.</text>
</comment>
<organism evidence="2 3">
    <name type="scientific">Fasciolopsis buskii</name>
    <dbReference type="NCBI Taxonomy" id="27845"/>
    <lineage>
        <taxon>Eukaryota</taxon>
        <taxon>Metazoa</taxon>
        <taxon>Spiralia</taxon>
        <taxon>Lophotrochozoa</taxon>
        <taxon>Platyhelminthes</taxon>
        <taxon>Trematoda</taxon>
        <taxon>Digenea</taxon>
        <taxon>Plagiorchiida</taxon>
        <taxon>Echinostomata</taxon>
        <taxon>Echinostomatoidea</taxon>
        <taxon>Fasciolidae</taxon>
        <taxon>Fasciolopsis</taxon>
    </lineage>
</organism>
<keyword evidence="3" id="KW-1185">Reference proteome</keyword>
<reference evidence="2" key="1">
    <citation type="submission" date="2019-05" db="EMBL/GenBank/DDBJ databases">
        <title>Annotation for the trematode Fasciolopsis buski.</title>
        <authorList>
            <person name="Choi Y.-J."/>
        </authorList>
    </citation>
    <scope>NUCLEOTIDE SEQUENCE</scope>
    <source>
        <strain evidence="2">HT</strain>
        <tissue evidence="2">Whole worm</tissue>
    </source>
</reference>
<dbReference type="Proteomes" id="UP000728185">
    <property type="component" value="Unassembled WGS sequence"/>
</dbReference>
<dbReference type="AlphaFoldDB" id="A0A8E0RL67"/>
<feature type="region of interest" description="Disordered" evidence="1">
    <location>
        <begin position="129"/>
        <end position="151"/>
    </location>
</feature>
<gene>
    <name evidence="2" type="ORF">FBUS_03905</name>
</gene>
<protein>
    <submittedName>
        <fullName evidence="2">Uncharacterized protein</fullName>
    </submittedName>
</protein>
<name>A0A8E0RL67_9TREM</name>
<dbReference type="EMBL" id="LUCM01009850">
    <property type="protein sequence ID" value="KAA0186285.1"/>
    <property type="molecule type" value="Genomic_DNA"/>
</dbReference>
<evidence type="ECO:0000256" key="1">
    <source>
        <dbReference type="SAM" id="MobiDB-lite"/>
    </source>
</evidence>
<evidence type="ECO:0000313" key="2">
    <source>
        <dbReference type="EMBL" id="KAA0186285.1"/>
    </source>
</evidence>
<sequence length="151" mass="17125">MQADMIRNNTDSLRELGASAWSLTSPKPWNIDNDAEGVMDTSGEHWNQYPEPINLVTPDVTHGKSADDWNINSSRRWTNRVRQMDSQVVSTHKVLDRLRDDYAELARNVSRIEQRTREAAASVHTLMGQYTGSESPRKTVSSMNSYVSSKN</sequence>
<proteinExistence type="predicted"/>
<dbReference type="OrthoDB" id="6259683at2759"/>